<dbReference type="Proteomes" id="UP000298138">
    <property type="component" value="Unassembled WGS sequence"/>
</dbReference>
<protein>
    <submittedName>
        <fullName evidence="1">DUF1776-domain-containing protein</fullName>
    </submittedName>
</protein>
<dbReference type="InterPro" id="IPR013952">
    <property type="entry name" value="DUF1776_fun"/>
</dbReference>
<dbReference type="OrthoDB" id="5308060at2759"/>
<dbReference type="InParanoid" id="A0A4S2MZF5"/>
<sequence>MPTLDNLTSDVTSFLSGLASTTITTASRLANTIDTQADNLASHLRHHISHTPLRPHPPPTFTTSSTTTFTRYRWPIILTTSLLTSLTTYRFLSPRHRHKPRAPRAPNGARKEVLLLSGPIHDLLTQTLALDLEKRGFIVFLIAHSIDDEHAIVNLGGKHLRPLHIDLHDPEAASIAVDNFLNFLTTPPPFTGGSGSSGMLRLAGMILLAASTTVDSHHRRPAFPVSPIESIPPPTLSDSLHTHLLTPILTTTLFTRVLRLFPSSRVVVLTPSRISALTPPFHAPEATAAAGIAAFARVLKRELAPTGVKVVEVRVGEIEFPVPADPVREGRRTHASTVNAARAEVMAWGGEERRVYAKRYVAMETRERRRGVRVRRVVDCVVGAVLGGEGRVRVGWGAWWWEGVAGLGDRGVEWVLGGSGGEGRDVREGLGTRMETGGRRLEWEGGKERG</sequence>
<evidence type="ECO:0000313" key="2">
    <source>
        <dbReference type="Proteomes" id="UP000298138"/>
    </source>
</evidence>
<accession>A0A4S2MZF5</accession>
<dbReference type="PANTHER" id="PTHR43313">
    <property type="entry name" value="SHORT-CHAIN DEHYDROGENASE/REDUCTASE FAMILY 9C"/>
    <property type="match status" value="1"/>
</dbReference>
<dbReference type="AlphaFoldDB" id="A0A4S2MZF5"/>
<dbReference type="Gene3D" id="3.40.50.720">
    <property type="entry name" value="NAD(P)-binding Rossmann-like Domain"/>
    <property type="match status" value="1"/>
</dbReference>
<reference evidence="1 2" key="1">
    <citation type="submission" date="2019-04" db="EMBL/GenBank/DDBJ databases">
        <title>Comparative genomics and transcriptomics to analyze fruiting body development in filamentous ascomycetes.</title>
        <authorList>
            <consortium name="DOE Joint Genome Institute"/>
            <person name="Lutkenhaus R."/>
            <person name="Traeger S."/>
            <person name="Breuer J."/>
            <person name="Kuo A."/>
            <person name="Lipzen A."/>
            <person name="Pangilinan J."/>
            <person name="Dilworth D."/>
            <person name="Sandor L."/>
            <person name="Poggeler S."/>
            <person name="Barry K."/>
            <person name="Grigoriev I.V."/>
            <person name="Nowrousian M."/>
        </authorList>
    </citation>
    <scope>NUCLEOTIDE SEQUENCE [LARGE SCALE GENOMIC DNA]</scope>
    <source>
        <strain evidence="1 2">CBS 389.68</strain>
    </source>
</reference>
<dbReference type="Pfam" id="PF08643">
    <property type="entry name" value="DUF1776"/>
    <property type="match status" value="1"/>
</dbReference>
<dbReference type="STRING" id="341454.A0A4S2MZF5"/>
<dbReference type="SUPFAM" id="SSF51735">
    <property type="entry name" value="NAD(P)-binding Rossmann-fold domains"/>
    <property type="match status" value="1"/>
</dbReference>
<dbReference type="InterPro" id="IPR036291">
    <property type="entry name" value="NAD(P)-bd_dom_sf"/>
</dbReference>
<keyword evidence="2" id="KW-1185">Reference proteome</keyword>
<dbReference type="EMBL" id="ML220117">
    <property type="protein sequence ID" value="TGZ81954.1"/>
    <property type="molecule type" value="Genomic_DNA"/>
</dbReference>
<proteinExistence type="predicted"/>
<organism evidence="1 2">
    <name type="scientific">Ascodesmis nigricans</name>
    <dbReference type="NCBI Taxonomy" id="341454"/>
    <lineage>
        <taxon>Eukaryota</taxon>
        <taxon>Fungi</taxon>
        <taxon>Dikarya</taxon>
        <taxon>Ascomycota</taxon>
        <taxon>Pezizomycotina</taxon>
        <taxon>Pezizomycetes</taxon>
        <taxon>Pezizales</taxon>
        <taxon>Ascodesmidaceae</taxon>
        <taxon>Ascodesmis</taxon>
    </lineage>
</organism>
<name>A0A4S2MZF5_9PEZI</name>
<gene>
    <name evidence="1" type="ORF">EX30DRAFT_395330</name>
</gene>
<dbReference type="PANTHER" id="PTHR43313:SF1">
    <property type="entry name" value="3BETA-HYDROXYSTEROID DEHYDROGENASE DHS-16"/>
    <property type="match status" value="1"/>
</dbReference>
<evidence type="ECO:0000313" key="1">
    <source>
        <dbReference type="EMBL" id="TGZ81954.1"/>
    </source>
</evidence>